<organism evidence="2 3">
    <name type="scientific">Aegilops tauschii subsp. strangulata</name>
    <name type="common">Goatgrass</name>
    <dbReference type="NCBI Taxonomy" id="200361"/>
    <lineage>
        <taxon>Eukaryota</taxon>
        <taxon>Viridiplantae</taxon>
        <taxon>Streptophyta</taxon>
        <taxon>Embryophyta</taxon>
        <taxon>Tracheophyta</taxon>
        <taxon>Spermatophyta</taxon>
        <taxon>Magnoliopsida</taxon>
        <taxon>Liliopsida</taxon>
        <taxon>Poales</taxon>
        <taxon>Poaceae</taxon>
        <taxon>BOP clade</taxon>
        <taxon>Pooideae</taxon>
        <taxon>Triticodae</taxon>
        <taxon>Triticeae</taxon>
        <taxon>Triticinae</taxon>
        <taxon>Aegilops</taxon>
    </lineage>
</organism>
<dbReference type="Gramene" id="AET5Gv20874800.1">
    <property type="protein sequence ID" value="AET5Gv20874800.1"/>
    <property type="gene ID" value="AET5Gv20874800"/>
</dbReference>
<evidence type="ECO:0000313" key="3">
    <source>
        <dbReference type="Proteomes" id="UP000015105"/>
    </source>
</evidence>
<feature type="compositionally biased region" description="Polar residues" evidence="1">
    <location>
        <begin position="49"/>
        <end position="58"/>
    </location>
</feature>
<name>A0A453LPS7_AEGTS</name>
<reference evidence="3" key="2">
    <citation type="journal article" date="2017" name="Nat. Plants">
        <title>The Aegilops tauschii genome reveals multiple impacts of transposons.</title>
        <authorList>
            <person name="Zhao G."/>
            <person name="Zou C."/>
            <person name="Li K."/>
            <person name="Wang K."/>
            <person name="Li T."/>
            <person name="Gao L."/>
            <person name="Zhang X."/>
            <person name="Wang H."/>
            <person name="Yang Z."/>
            <person name="Liu X."/>
            <person name="Jiang W."/>
            <person name="Mao L."/>
            <person name="Kong X."/>
            <person name="Jiao Y."/>
            <person name="Jia J."/>
        </authorList>
    </citation>
    <scope>NUCLEOTIDE SEQUENCE [LARGE SCALE GENOMIC DNA]</scope>
    <source>
        <strain evidence="3">cv. AL8/78</strain>
    </source>
</reference>
<proteinExistence type="predicted"/>
<reference evidence="2" key="3">
    <citation type="journal article" date="2017" name="Nature">
        <title>Genome sequence of the progenitor of the wheat D genome Aegilops tauschii.</title>
        <authorList>
            <person name="Luo M.C."/>
            <person name="Gu Y.Q."/>
            <person name="Puiu D."/>
            <person name="Wang H."/>
            <person name="Twardziok S.O."/>
            <person name="Deal K.R."/>
            <person name="Huo N."/>
            <person name="Zhu T."/>
            <person name="Wang L."/>
            <person name="Wang Y."/>
            <person name="McGuire P.E."/>
            <person name="Liu S."/>
            <person name="Long H."/>
            <person name="Ramasamy R.K."/>
            <person name="Rodriguez J.C."/>
            <person name="Van S.L."/>
            <person name="Yuan L."/>
            <person name="Wang Z."/>
            <person name="Xia Z."/>
            <person name="Xiao L."/>
            <person name="Anderson O.D."/>
            <person name="Ouyang S."/>
            <person name="Liang Y."/>
            <person name="Zimin A.V."/>
            <person name="Pertea G."/>
            <person name="Qi P."/>
            <person name="Bennetzen J.L."/>
            <person name="Dai X."/>
            <person name="Dawson M.W."/>
            <person name="Muller H.G."/>
            <person name="Kugler K."/>
            <person name="Rivarola-Duarte L."/>
            <person name="Spannagl M."/>
            <person name="Mayer K.F.X."/>
            <person name="Lu F.H."/>
            <person name="Bevan M.W."/>
            <person name="Leroy P."/>
            <person name="Li P."/>
            <person name="You F.M."/>
            <person name="Sun Q."/>
            <person name="Liu Z."/>
            <person name="Lyons E."/>
            <person name="Wicker T."/>
            <person name="Salzberg S.L."/>
            <person name="Devos K.M."/>
            <person name="Dvorak J."/>
        </authorList>
    </citation>
    <scope>NUCLEOTIDE SEQUENCE [LARGE SCALE GENOMIC DNA]</scope>
    <source>
        <strain evidence="2">cv. AL8/78</strain>
    </source>
</reference>
<evidence type="ECO:0000256" key="1">
    <source>
        <dbReference type="SAM" id="MobiDB-lite"/>
    </source>
</evidence>
<reference evidence="2" key="5">
    <citation type="journal article" date="2021" name="G3 (Bethesda)">
        <title>Aegilops tauschii genome assembly Aet v5.0 features greater sequence contiguity and improved annotation.</title>
        <authorList>
            <person name="Wang L."/>
            <person name="Zhu T."/>
            <person name="Rodriguez J.C."/>
            <person name="Deal K.R."/>
            <person name="Dubcovsky J."/>
            <person name="McGuire P.E."/>
            <person name="Lux T."/>
            <person name="Spannagl M."/>
            <person name="Mayer K.F.X."/>
            <person name="Baldrich P."/>
            <person name="Meyers B.C."/>
            <person name="Huo N."/>
            <person name="Gu Y.Q."/>
            <person name="Zhou H."/>
            <person name="Devos K.M."/>
            <person name="Bennetzen J.L."/>
            <person name="Unver T."/>
            <person name="Budak H."/>
            <person name="Gulick P.J."/>
            <person name="Galiba G."/>
            <person name="Kalapos B."/>
            <person name="Nelson D.R."/>
            <person name="Li P."/>
            <person name="You F.M."/>
            <person name="Luo M.C."/>
            <person name="Dvorak J."/>
        </authorList>
    </citation>
    <scope>NUCLEOTIDE SEQUENCE [LARGE SCALE GENOMIC DNA]</scope>
    <source>
        <strain evidence="2">cv. AL8/78</strain>
    </source>
</reference>
<evidence type="ECO:0000313" key="2">
    <source>
        <dbReference type="EnsemblPlants" id="AET5Gv20874800.1"/>
    </source>
</evidence>
<reference evidence="2" key="4">
    <citation type="submission" date="2019-03" db="UniProtKB">
        <authorList>
            <consortium name="EnsemblPlants"/>
        </authorList>
    </citation>
    <scope>IDENTIFICATION</scope>
</reference>
<accession>A0A453LPS7</accession>
<reference evidence="3" key="1">
    <citation type="journal article" date="2014" name="Science">
        <title>Ancient hybridizations among the ancestral genomes of bread wheat.</title>
        <authorList>
            <consortium name="International Wheat Genome Sequencing Consortium,"/>
            <person name="Marcussen T."/>
            <person name="Sandve S.R."/>
            <person name="Heier L."/>
            <person name="Spannagl M."/>
            <person name="Pfeifer M."/>
            <person name="Jakobsen K.S."/>
            <person name="Wulff B.B."/>
            <person name="Steuernagel B."/>
            <person name="Mayer K.F."/>
            <person name="Olsen O.A."/>
        </authorList>
    </citation>
    <scope>NUCLEOTIDE SEQUENCE [LARGE SCALE GENOMIC DNA]</scope>
    <source>
        <strain evidence="3">cv. AL8/78</strain>
    </source>
</reference>
<dbReference type="Proteomes" id="UP000015105">
    <property type="component" value="Chromosome 5D"/>
</dbReference>
<dbReference type="AlphaFoldDB" id="A0A453LPS7"/>
<keyword evidence="3" id="KW-1185">Reference proteome</keyword>
<sequence>LFYQRDASPFPARSNSIYTLALRAPDINHPPVHPDLTPAPHALSRNRTHANSAQTPPD</sequence>
<protein>
    <submittedName>
        <fullName evidence="2">Uncharacterized protein</fullName>
    </submittedName>
</protein>
<dbReference type="EnsemblPlants" id="AET5Gv20874800.1">
    <property type="protein sequence ID" value="AET5Gv20874800.1"/>
    <property type="gene ID" value="AET5Gv20874800"/>
</dbReference>
<feature type="region of interest" description="Disordered" evidence="1">
    <location>
        <begin position="28"/>
        <end position="58"/>
    </location>
</feature>